<evidence type="ECO:0000256" key="1">
    <source>
        <dbReference type="ARBA" id="ARBA00004123"/>
    </source>
</evidence>
<accession>A0A7S4AC94</accession>
<dbReference type="GO" id="GO:0003690">
    <property type="term" value="F:double-stranded DNA binding"/>
    <property type="evidence" value="ECO:0007669"/>
    <property type="project" value="InterPro"/>
</dbReference>
<sequence>MGGSKRMSAEEKRKVILGIYHKEQLVYTEKEILSLAAKAGINANSIPDIHQGMIDDALVEKAKIGGSNYFWSFKAKKDRMAQIQHETTMKIIEELKPKMAEAEARLSDAKRGREEDDGDDEVGRESSKDDGEERKENDDRGTTTAPIGGRAKKLARLTQVGKQKAVLEAELEKLKENDPATLADLGKELQLVTQAAHRWTDNIFECKSYLVKKRGMEKKEACKFLQISADFDYPEEKK</sequence>
<evidence type="ECO:0000256" key="2">
    <source>
        <dbReference type="ARBA" id="ARBA00005981"/>
    </source>
</evidence>
<keyword evidence="4" id="KW-0539">Nucleus</keyword>
<reference evidence="8" key="1">
    <citation type="submission" date="2021-01" db="EMBL/GenBank/DDBJ databases">
        <authorList>
            <person name="Corre E."/>
            <person name="Pelletier E."/>
            <person name="Niang G."/>
            <person name="Scheremetjew M."/>
            <person name="Finn R."/>
            <person name="Kale V."/>
            <person name="Holt S."/>
            <person name="Cochrane G."/>
            <person name="Meng A."/>
            <person name="Brown T."/>
            <person name="Cohen L."/>
        </authorList>
    </citation>
    <scope>NUCLEOTIDE SEQUENCE</scope>
    <source>
        <strain evidence="8">10249 10 AB</strain>
    </source>
</reference>
<feature type="domain" description="Leucine zipper with capping helix" evidence="7">
    <location>
        <begin position="181"/>
        <end position="233"/>
    </location>
</feature>
<dbReference type="Pfam" id="PF03962">
    <property type="entry name" value="Mnd1"/>
    <property type="match status" value="1"/>
</dbReference>
<dbReference type="EMBL" id="HBIX01004125">
    <property type="protein sequence ID" value="CAE0710504.1"/>
    <property type="molecule type" value="Transcribed_RNA"/>
</dbReference>
<dbReference type="PIRSF" id="PIRSF026991">
    <property type="entry name" value="Mnd1"/>
    <property type="match status" value="1"/>
</dbReference>
<feature type="compositionally biased region" description="Basic and acidic residues" evidence="5">
    <location>
        <begin position="121"/>
        <end position="141"/>
    </location>
</feature>
<gene>
    <name evidence="8" type="ORF">PAUS00366_LOCUS3231</name>
</gene>
<feature type="region of interest" description="Disordered" evidence="5">
    <location>
        <begin position="102"/>
        <end position="150"/>
    </location>
</feature>
<organism evidence="8">
    <name type="scientific">Pseudo-nitzschia australis</name>
    <dbReference type="NCBI Taxonomy" id="44445"/>
    <lineage>
        <taxon>Eukaryota</taxon>
        <taxon>Sar</taxon>
        <taxon>Stramenopiles</taxon>
        <taxon>Ochrophyta</taxon>
        <taxon>Bacillariophyta</taxon>
        <taxon>Bacillariophyceae</taxon>
        <taxon>Bacillariophycidae</taxon>
        <taxon>Bacillariales</taxon>
        <taxon>Bacillariaceae</taxon>
        <taxon>Pseudo-nitzschia</taxon>
    </lineage>
</organism>
<feature type="compositionally biased region" description="Basic and acidic residues" evidence="5">
    <location>
        <begin position="102"/>
        <end position="114"/>
    </location>
</feature>
<dbReference type="InterPro" id="IPR005647">
    <property type="entry name" value="Mnd1"/>
</dbReference>
<dbReference type="GO" id="GO:0005634">
    <property type="term" value="C:nucleus"/>
    <property type="evidence" value="ECO:0007669"/>
    <property type="project" value="UniProtKB-SubCell"/>
</dbReference>
<dbReference type="InterPro" id="IPR040661">
    <property type="entry name" value="LZ3wCH"/>
</dbReference>
<feature type="domain" description="Mnd1 HTH" evidence="6">
    <location>
        <begin position="16"/>
        <end position="74"/>
    </location>
</feature>
<comment type="similarity">
    <text evidence="2">Belongs to the MND1 family.</text>
</comment>
<evidence type="ECO:0008006" key="9">
    <source>
        <dbReference type="Google" id="ProtNLM"/>
    </source>
</evidence>
<keyword evidence="3" id="KW-0175">Coiled coil</keyword>
<evidence type="ECO:0000256" key="5">
    <source>
        <dbReference type="SAM" id="MobiDB-lite"/>
    </source>
</evidence>
<dbReference type="InterPro" id="IPR040453">
    <property type="entry name" value="Mnd1_HTH"/>
</dbReference>
<evidence type="ECO:0000313" key="8">
    <source>
        <dbReference type="EMBL" id="CAE0710504.1"/>
    </source>
</evidence>
<dbReference type="AlphaFoldDB" id="A0A7S4AC94"/>
<name>A0A7S4AC94_9STRA</name>
<evidence type="ECO:0000259" key="7">
    <source>
        <dbReference type="Pfam" id="PF18517"/>
    </source>
</evidence>
<dbReference type="GO" id="GO:0007131">
    <property type="term" value="P:reciprocal meiotic recombination"/>
    <property type="evidence" value="ECO:0007669"/>
    <property type="project" value="InterPro"/>
</dbReference>
<dbReference type="Pfam" id="PF18517">
    <property type="entry name" value="LZ3wCH"/>
    <property type="match status" value="1"/>
</dbReference>
<comment type="subcellular location">
    <subcellularLocation>
        <location evidence="1">Nucleus</location>
    </subcellularLocation>
</comment>
<evidence type="ECO:0000256" key="3">
    <source>
        <dbReference type="ARBA" id="ARBA00023054"/>
    </source>
</evidence>
<protein>
    <recommendedName>
        <fullName evidence="9">Mnd1 HTH domain-containing protein</fullName>
    </recommendedName>
</protein>
<evidence type="ECO:0000259" key="6">
    <source>
        <dbReference type="Pfam" id="PF03962"/>
    </source>
</evidence>
<proteinExistence type="inferred from homology"/>
<evidence type="ECO:0000256" key="4">
    <source>
        <dbReference type="ARBA" id="ARBA00023242"/>
    </source>
</evidence>